<evidence type="ECO:0000313" key="2">
    <source>
        <dbReference type="EMBL" id="TMW66692.1"/>
    </source>
</evidence>
<sequence length="249" mass="26389">MACTGAGIISILILFIAVVLNVVSFILPMWSTSEVVNGSLKDDVTKADFAAGIWGYCTDVELTKNKSGNESVAFDHCYFFHTSNDYDVSELNATWAKDFASFSVCEGYEKADSIGSVALSAYAGGLAIAAGMDAGQFEVFLKRSCSALGSATIVFASFAASTGVLAFIGLVLGVTCCKNRSSFNVAVKVLISFAFVSTFLTFILWLFQSHPLGKEDDVGLSGSFIISVLSAILFFISGGLLARHSKMTS</sequence>
<dbReference type="Gene3D" id="1.20.140.150">
    <property type="match status" value="1"/>
</dbReference>
<keyword evidence="1" id="KW-0812">Transmembrane</keyword>
<comment type="caution">
    <text evidence="2">The sequence shown here is derived from an EMBL/GenBank/DDBJ whole genome shotgun (WGS) entry which is preliminary data.</text>
</comment>
<keyword evidence="1" id="KW-1133">Transmembrane helix</keyword>
<evidence type="ECO:0000256" key="1">
    <source>
        <dbReference type="SAM" id="Phobius"/>
    </source>
</evidence>
<protein>
    <submittedName>
        <fullName evidence="2">Uncharacterized protein</fullName>
    </submittedName>
</protein>
<feature type="transmembrane region" description="Helical" evidence="1">
    <location>
        <begin position="147"/>
        <end position="173"/>
    </location>
</feature>
<feature type="transmembrane region" description="Helical" evidence="1">
    <location>
        <begin position="185"/>
        <end position="207"/>
    </location>
</feature>
<proteinExistence type="predicted"/>
<dbReference type="OrthoDB" id="71476at2759"/>
<feature type="transmembrane region" description="Helical" evidence="1">
    <location>
        <begin position="219"/>
        <end position="242"/>
    </location>
</feature>
<dbReference type="Proteomes" id="UP000794436">
    <property type="component" value="Unassembled WGS sequence"/>
</dbReference>
<dbReference type="EMBL" id="SPLM01000007">
    <property type="protein sequence ID" value="TMW66692.1"/>
    <property type="molecule type" value="Genomic_DNA"/>
</dbReference>
<organism evidence="2 3">
    <name type="scientific">Pythium oligandrum</name>
    <name type="common">Mycoparasitic fungus</name>
    <dbReference type="NCBI Taxonomy" id="41045"/>
    <lineage>
        <taxon>Eukaryota</taxon>
        <taxon>Sar</taxon>
        <taxon>Stramenopiles</taxon>
        <taxon>Oomycota</taxon>
        <taxon>Peronosporomycetes</taxon>
        <taxon>Pythiales</taxon>
        <taxon>Pythiaceae</taxon>
        <taxon>Pythium</taxon>
    </lineage>
</organism>
<name>A0A8K1FP96_PYTOL</name>
<reference evidence="2" key="1">
    <citation type="submission" date="2019-03" db="EMBL/GenBank/DDBJ databases">
        <title>Long read genome sequence of the mycoparasitic Pythium oligandrum ATCC 38472 isolated from sugarbeet rhizosphere.</title>
        <authorList>
            <person name="Gaulin E."/>
        </authorList>
    </citation>
    <scope>NUCLEOTIDE SEQUENCE</scope>
    <source>
        <strain evidence="2">ATCC 38472_TT</strain>
    </source>
</reference>
<keyword evidence="1" id="KW-0472">Membrane</keyword>
<dbReference type="AlphaFoldDB" id="A0A8K1FP96"/>
<evidence type="ECO:0000313" key="3">
    <source>
        <dbReference type="Proteomes" id="UP000794436"/>
    </source>
</evidence>
<gene>
    <name evidence="2" type="ORF">Poli38472_014004</name>
</gene>
<keyword evidence="3" id="KW-1185">Reference proteome</keyword>
<feature type="transmembrane region" description="Helical" evidence="1">
    <location>
        <begin position="7"/>
        <end position="30"/>
    </location>
</feature>
<accession>A0A8K1FP96</accession>